<evidence type="ECO:0000313" key="3">
    <source>
        <dbReference type="EMBL" id="SDD52872.1"/>
    </source>
</evidence>
<keyword evidence="4" id="KW-1185">Reference proteome</keyword>
<sequence>MGIPSRPRFAPLRRLRSLLVAVCAPLSAAAQPPNPTTTADGPPRYTLGLQAGLNVVAEQNLYWNLADRFAADSGFDSDAQWLEWHLKPSVGFELSRGRWRGFGALSAVASGSRGTDAYAASNASEIDIEEAHLGAICSLDTARSLEASLGPRALKFGTGMLFSNGGSNGFERGALKLGPRKSWDQAPLLRLHSGARTYTLTRLSPNELDSGDNDNRAVVLDGRHDGPDGAYFGITAARVSRSQSPYPQAGPPGAPPAVLPGARRGLELLDAYGRSRPWHLGSGQLAFTGEWAIQRNTHIDLEAWAARVQAEWRFPDGRGAPRLLAGIQQFSGDDPRTAALERFDPLFYEGSPAAWASGSKSAMVFINSNLRAYNLALTLSPRPRDTVTLRYAHVRAHRLFSPLQFGQATRPDFANGASNIIAGVTDPHLSDDLFVEYLRIASRQLYVGAGLSVSIPGRGIRLAAADTVPRWTGAYLNVVFNY</sequence>
<dbReference type="InterPro" id="IPR025388">
    <property type="entry name" value="Alginate_export_dom"/>
</dbReference>
<dbReference type="STRING" id="265719.SAMN04488509_10380"/>
<organism evidence="3 4">
    <name type="scientific">Aquimonas voraii</name>
    <dbReference type="NCBI Taxonomy" id="265719"/>
    <lineage>
        <taxon>Bacteria</taxon>
        <taxon>Pseudomonadati</taxon>
        <taxon>Pseudomonadota</taxon>
        <taxon>Gammaproteobacteria</taxon>
        <taxon>Lysobacterales</taxon>
        <taxon>Lysobacteraceae</taxon>
        <taxon>Aquimonas</taxon>
    </lineage>
</organism>
<reference evidence="3 4" key="1">
    <citation type="submission" date="2016-10" db="EMBL/GenBank/DDBJ databases">
        <authorList>
            <person name="de Groot N.N."/>
        </authorList>
    </citation>
    <scope>NUCLEOTIDE SEQUENCE [LARGE SCALE GENOMIC DNA]</scope>
    <source>
        <strain evidence="3 4">DSM 16957</strain>
    </source>
</reference>
<feature type="signal peptide" evidence="1">
    <location>
        <begin position="1"/>
        <end position="30"/>
    </location>
</feature>
<dbReference type="AlphaFoldDB" id="A0A1G6VGX7"/>
<evidence type="ECO:0000256" key="1">
    <source>
        <dbReference type="SAM" id="SignalP"/>
    </source>
</evidence>
<evidence type="ECO:0000313" key="4">
    <source>
        <dbReference type="Proteomes" id="UP000199603"/>
    </source>
</evidence>
<proteinExistence type="predicted"/>
<accession>A0A1G6VGX7</accession>
<dbReference type="InterPro" id="IPR053728">
    <property type="entry name" value="Alginate_Permeability_Chnl"/>
</dbReference>
<dbReference type="Proteomes" id="UP000199603">
    <property type="component" value="Unassembled WGS sequence"/>
</dbReference>
<name>A0A1G6VGX7_9GAMM</name>
<feature type="chain" id="PRO_5011780965" evidence="1">
    <location>
        <begin position="31"/>
        <end position="482"/>
    </location>
</feature>
<dbReference type="RefSeq" id="WP_218121223.1">
    <property type="nucleotide sequence ID" value="NZ_FNAG01000003.1"/>
</dbReference>
<gene>
    <name evidence="3" type="ORF">SAMN04488509_10380</name>
</gene>
<dbReference type="Pfam" id="PF13372">
    <property type="entry name" value="Alginate_exp"/>
    <property type="match status" value="1"/>
</dbReference>
<keyword evidence="1" id="KW-0732">Signal</keyword>
<dbReference type="EMBL" id="FNAG01000003">
    <property type="protein sequence ID" value="SDD52872.1"/>
    <property type="molecule type" value="Genomic_DNA"/>
</dbReference>
<dbReference type="Gene3D" id="2.40.160.100">
    <property type="match status" value="1"/>
</dbReference>
<evidence type="ECO:0000259" key="2">
    <source>
        <dbReference type="Pfam" id="PF13372"/>
    </source>
</evidence>
<feature type="domain" description="Alginate export" evidence="2">
    <location>
        <begin position="283"/>
        <end position="394"/>
    </location>
</feature>
<protein>
    <submittedName>
        <fullName evidence="3">Alginate export</fullName>
    </submittedName>
</protein>